<dbReference type="AlphaFoldDB" id="A0A1D6JEY4"/>
<gene>
    <name evidence="1" type="ORF">ZEAMMB73_Zm00001d026348</name>
</gene>
<dbReference type="EMBL" id="CM000786">
    <property type="protein sequence ID" value="AQK46339.1"/>
    <property type="molecule type" value="Genomic_DNA"/>
</dbReference>
<reference evidence="1" key="1">
    <citation type="submission" date="2015-12" db="EMBL/GenBank/DDBJ databases">
        <title>Update maize B73 reference genome by single molecule sequencing technologies.</title>
        <authorList>
            <consortium name="Maize Genome Sequencing Project"/>
            <person name="Ware D."/>
        </authorList>
    </citation>
    <scope>NUCLEOTIDE SEQUENCE</scope>
    <source>
        <tissue evidence="1">Seedling</tissue>
    </source>
</reference>
<proteinExistence type="predicted"/>
<evidence type="ECO:0000313" key="1">
    <source>
        <dbReference type="EMBL" id="AQK46339.1"/>
    </source>
</evidence>
<name>A0A1D6JEY4_MAIZE</name>
<organism evidence="1">
    <name type="scientific">Zea mays</name>
    <name type="common">Maize</name>
    <dbReference type="NCBI Taxonomy" id="4577"/>
    <lineage>
        <taxon>Eukaryota</taxon>
        <taxon>Viridiplantae</taxon>
        <taxon>Streptophyta</taxon>
        <taxon>Embryophyta</taxon>
        <taxon>Tracheophyta</taxon>
        <taxon>Spermatophyta</taxon>
        <taxon>Magnoliopsida</taxon>
        <taxon>Liliopsida</taxon>
        <taxon>Poales</taxon>
        <taxon>Poaceae</taxon>
        <taxon>PACMAD clade</taxon>
        <taxon>Panicoideae</taxon>
        <taxon>Andropogonodae</taxon>
        <taxon>Andropogoneae</taxon>
        <taxon>Tripsacinae</taxon>
        <taxon>Zea</taxon>
    </lineage>
</organism>
<sequence>MSKKELMPQSQMPQFQMTFSLRVMNKKSRLAVNESRDQDSRNTTQIMMFLSGVLGCGAGVLLNGPML</sequence>
<protein>
    <submittedName>
        <fullName evidence="1">AT hook motif family protein</fullName>
    </submittedName>
</protein>
<accession>A0A1D6JEY4</accession>